<comment type="caution">
    <text evidence="3">The sequence shown here is derived from an EMBL/GenBank/DDBJ whole genome shotgun (WGS) entry which is preliminary data.</text>
</comment>
<dbReference type="HOGENOM" id="CLU_046496_2_1_9"/>
<reference evidence="3 4" key="1">
    <citation type="submission" date="2011-08" db="EMBL/GenBank/DDBJ databases">
        <authorList>
            <person name="Weinstock G."/>
            <person name="Sodergren E."/>
            <person name="Clifton S."/>
            <person name="Fulton L."/>
            <person name="Fulton B."/>
            <person name="Courtney L."/>
            <person name="Fronick C."/>
            <person name="Harrison M."/>
            <person name="Strong C."/>
            <person name="Farmer C."/>
            <person name="Delahaunty K."/>
            <person name="Markovic C."/>
            <person name="Hall O."/>
            <person name="Minx P."/>
            <person name="Tomlinson C."/>
            <person name="Mitreva M."/>
            <person name="Hou S."/>
            <person name="Chen J."/>
            <person name="Wollam A."/>
            <person name="Pepin K.H."/>
            <person name="Johnson M."/>
            <person name="Bhonagiri V."/>
            <person name="Zhang X."/>
            <person name="Suruliraj S."/>
            <person name="Warren W."/>
            <person name="Chinwalla A."/>
            <person name="Mardis E.R."/>
            <person name="Wilson R.K."/>
        </authorList>
    </citation>
    <scope>NUCLEOTIDE SEQUENCE [LARGE SCALE GENOMIC DNA]</scope>
    <source>
        <strain evidence="3 4">F0357</strain>
    </source>
</reference>
<dbReference type="InterPro" id="IPR029056">
    <property type="entry name" value="Ribokinase-like"/>
</dbReference>
<dbReference type="Proteomes" id="UP000005481">
    <property type="component" value="Unassembled WGS sequence"/>
</dbReference>
<dbReference type="EMBL" id="AGCJ01000076">
    <property type="protein sequence ID" value="EHM38631.1"/>
    <property type="molecule type" value="Genomic_DNA"/>
</dbReference>
<protein>
    <submittedName>
        <fullName evidence="3">Phosphomethylpyrimidine kinase</fullName>
    </submittedName>
</protein>
<keyword evidence="3" id="KW-0808">Transferase</keyword>
<dbReference type="GO" id="GO:0008972">
    <property type="term" value="F:phosphomethylpyrimidine kinase activity"/>
    <property type="evidence" value="ECO:0007669"/>
    <property type="project" value="TreeGrafter"/>
</dbReference>
<proteinExistence type="predicted"/>
<keyword evidence="3" id="KW-0418">Kinase</keyword>
<evidence type="ECO:0000313" key="3">
    <source>
        <dbReference type="EMBL" id="EHM38631.1"/>
    </source>
</evidence>
<sequence>MPGLITMWEKLNLHYDAVYSGFLAGPAQVDLVKETIDRFASADSLTVVDPAMADNGALYPVFDTSIIAAMRSLIAKADLITPNYTETAFLLETAPDTATMPTTKSLLEKCRALVKMGPKQIIITSVPTAEGIKNISYDGMSESFDEAITHRVDFSTCGTGDLFTSTVTGLLLRGSDLHGAVKTGTTFLTHAIEYTRKAGSDPREGVQIEPCLGLLATPEKL</sequence>
<dbReference type="GO" id="GO:0008902">
    <property type="term" value="F:hydroxymethylpyrimidine kinase activity"/>
    <property type="evidence" value="ECO:0007669"/>
    <property type="project" value="TreeGrafter"/>
</dbReference>
<dbReference type="Pfam" id="PF08543">
    <property type="entry name" value="Phos_pyr_kin"/>
    <property type="match status" value="1"/>
</dbReference>
<dbReference type="GO" id="GO:0009228">
    <property type="term" value="P:thiamine biosynthetic process"/>
    <property type="evidence" value="ECO:0007669"/>
    <property type="project" value="UniProtKB-KW"/>
</dbReference>
<dbReference type="PANTHER" id="PTHR20858">
    <property type="entry name" value="PHOSPHOMETHYLPYRIMIDINE KINASE"/>
    <property type="match status" value="1"/>
</dbReference>
<organism evidence="3 4">
    <name type="scientific">Anaeroglobus geminatus F0357</name>
    <dbReference type="NCBI Taxonomy" id="861450"/>
    <lineage>
        <taxon>Bacteria</taxon>
        <taxon>Bacillati</taxon>
        <taxon>Bacillota</taxon>
        <taxon>Negativicutes</taxon>
        <taxon>Veillonellales</taxon>
        <taxon>Veillonellaceae</taxon>
        <taxon>Anaeroglobus</taxon>
    </lineage>
</organism>
<dbReference type="SUPFAM" id="SSF53613">
    <property type="entry name" value="Ribokinase-like"/>
    <property type="match status" value="1"/>
</dbReference>
<name>G9YJB4_9FIRM</name>
<accession>G9YJB4</accession>
<dbReference type="PANTHER" id="PTHR20858:SF17">
    <property type="entry name" value="HYDROXYMETHYLPYRIMIDINE_PHOSPHOMETHYLPYRIMIDINE KINASE THI20-RELATED"/>
    <property type="match status" value="1"/>
</dbReference>
<dbReference type="eggNOG" id="COG2240">
    <property type="taxonomic scope" value="Bacteria"/>
</dbReference>
<dbReference type="GO" id="GO:0005829">
    <property type="term" value="C:cytosol"/>
    <property type="evidence" value="ECO:0007669"/>
    <property type="project" value="TreeGrafter"/>
</dbReference>
<dbReference type="AlphaFoldDB" id="G9YJB4"/>
<dbReference type="STRING" id="861450.HMPREF0080_01759"/>
<keyword evidence="4" id="KW-1185">Reference proteome</keyword>
<dbReference type="InterPro" id="IPR013749">
    <property type="entry name" value="PM/HMP-P_kinase-1"/>
</dbReference>
<dbReference type="Gene3D" id="3.40.1190.20">
    <property type="match status" value="1"/>
</dbReference>
<gene>
    <name evidence="3" type="ORF">HMPREF0080_01759</name>
</gene>
<evidence type="ECO:0000313" key="4">
    <source>
        <dbReference type="Proteomes" id="UP000005481"/>
    </source>
</evidence>
<evidence type="ECO:0000256" key="1">
    <source>
        <dbReference type="ARBA" id="ARBA00022977"/>
    </source>
</evidence>
<evidence type="ECO:0000259" key="2">
    <source>
        <dbReference type="Pfam" id="PF08543"/>
    </source>
</evidence>
<feature type="domain" description="Pyridoxamine kinase/Phosphomethylpyrimidine kinase" evidence="2">
    <location>
        <begin position="14"/>
        <end position="199"/>
    </location>
</feature>
<dbReference type="PATRIC" id="fig|861450.3.peg.1628"/>
<keyword evidence="1" id="KW-0784">Thiamine biosynthesis</keyword>